<evidence type="ECO:0000256" key="3">
    <source>
        <dbReference type="ARBA" id="ARBA00022475"/>
    </source>
</evidence>
<dbReference type="Proteomes" id="UP001165283">
    <property type="component" value="Unassembled WGS sequence"/>
</dbReference>
<feature type="transmembrane region" description="Helical" evidence="9">
    <location>
        <begin position="164"/>
        <end position="188"/>
    </location>
</feature>
<evidence type="ECO:0000256" key="8">
    <source>
        <dbReference type="ARBA" id="ARBA00040914"/>
    </source>
</evidence>
<keyword evidence="2" id="KW-0813">Transport</keyword>
<gene>
    <name evidence="11" type="ORF">KDL28_04395</name>
</gene>
<evidence type="ECO:0000256" key="1">
    <source>
        <dbReference type="ARBA" id="ARBA00004429"/>
    </source>
</evidence>
<proteinExistence type="inferred from homology"/>
<dbReference type="PROSITE" id="PS50850">
    <property type="entry name" value="MFS"/>
    <property type="match status" value="1"/>
</dbReference>
<dbReference type="PANTHER" id="PTHR23513">
    <property type="entry name" value="INTEGRAL MEMBRANE EFFLUX PROTEIN-RELATED"/>
    <property type="match status" value="1"/>
</dbReference>
<evidence type="ECO:0000256" key="5">
    <source>
        <dbReference type="ARBA" id="ARBA00022989"/>
    </source>
</evidence>
<dbReference type="PANTHER" id="PTHR23513:SF9">
    <property type="entry name" value="ENTEROBACTIN EXPORTER ENTS"/>
    <property type="match status" value="1"/>
</dbReference>
<organism evidence="11 12">
    <name type="scientific">Pseudonocardia humida</name>
    <dbReference type="NCBI Taxonomy" id="2800819"/>
    <lineage>
        <taxon>Bacteria</taxon>
        <taxon>Bacillati</taxon>
        <taxon>Actinomycetota</taxon>
        <taxon>Actinomycetes</taxon>
        <taxon>Pseudonocardiales</taxon>
        <taxon>Pseudonocardiaceae</taxon>
        <taxon>Pseudonocardia</taxon>
    </lineage>
</organism>
<dbReference type="SUPFAM" id="SSF103473">
    <property type="entry name" value="MFS general substrate transporter"/>
    <property type="match status" value="1"/>
</dbReference>
<keyword evidence="5 9" id="KW-1133">Transmembrane helix</keyword>
<comment type="similarity">
    <text evidence="7">Belongs to the major facilitator superfamily. Drug:H(+) antiporter-3 (DHA3) (TC 2.A.1.21) family.</text>
</comment>
<protein>
    <recommendedName>
        <fullName evidence="8">Multidrug efflux pump Tap</fullName>
    </recommendedName>
</protein>
<keyword evidence="4 9" id="KW-0812">Transmembrane</keyword>
<keyword evidence="3" id="KW-1003">Cell membrane</keyword>
<evidence type="ECO:0000256" key="4">
    <source>
        <dbReference type="ARBA" id="ARBA00022692"/>
    </source>
</evidence>
<feature type="transmembrane region" description="Helical" evidence="9">
    <location>
        <begin position="209"/>
        <end position="232"/>
    </location>
</feature>
<dbReference type="InterPro" id="IPR036259">
    <property type="entry name" value="MFS_trans_sf"/>
</dbReference>
<feature type="transmembrane region" description="Helical" evidence="9">
    <location>
        <begin position="244"/>
        <end position="266"/>
    </location>
</feature>
<feature type="transmembrane region" description="Helical" evidence="9">
    <location>
        <begin position="273"/>
        <end position="293"/>
    </location>
</feature>
<name>A0ABT0ZU83_9PSEU</name>
<comment type="caution">
    <text evidence="11">The sequence shown here is derived from an EMBL/GenBank/DDBJ whole genome shotgun (WGS) entry which is preliminary data.</text>
</comment>
<dbReference type="Pfam" id="PF07690">
    <property type="entry name" value="MFS_1"/>
    <property type="match status" value="2"/>
</dbReference>
<feature type="transmembrane region" description="Helical" evidence="9">
    <location>
        <begin position="299"/>
        <end position="321"/>
    </location>
</feature>
<feature type="transmembrane region" description="Helical" evidence="9">
    <location>
        <begin position="91"/>
        <end position="108"/>
    </location>
</feature>
<dbReference type="RefSeq" id="WP_252435909.1">
    <property type="nucleotide sequence ID" value="NZ_JAGSOV010000010.1"/>
</dbReference>
<evidence type="ECO:0000256" key="7">
    <source>
        <dbReference type="ARBA" id="ARBA00038075"/>
    </source>
</evidence>
<evidence type="ECO:0000256" key="9">
    <source>
        <dbReference type="SAM" id="Phobius"/>
    </source>
</evidence>
<feature type="domain" description="Major facilitator superfamily (MFS) profile" evidence="10">
    <location>
        <begin position="209"/>
        <end position="401"/>
    </location>
</feature>
<feature type="transmembrane region" description="Helical" evidence="9">
    <location>
        <begin position="7"/>
        <end position="28"/>
    </location>
</feature>
<comment type="subcellular location">
    <subcellularLocation>
        <location evidence="1">Cell inner membrane</location>
        <topology evidence="1">Multi-pass membrane protein</topology>
    </subcellularLocation>
</comment>
<evidence type="ECO:0000256" key="2">
    <source>
        <dbReference type="ARBA" id="ARBA00022448"/>
    </source>
</evidence>
<feature type="transmembrane region" description="Helical" evidence="9">
    <location>
        <begin position="333"/>
        <end position="355"/>
    </location>
</feature>
<evidence type="ECO:0000313" key="11">
    <source>
        <dbReference type="EMBL" id="MCO1654287.1"/>
    </source>
</evidence>
<feature type="transmembrane region" description="Helical" evidence="9">
    <location>
        <begin position="139"/>
        <end position="158"/>
    </location>
</feature>
<feature type="transmembrane region" description="Helical" evidence="9">
    <location>
        <begin position="367"/>
        <end position="385"/>
    </location>
</feature>
<keyword evidence="12" id="KW-1185">Reference proteome</keyword>
<evidence type="ECO:0000256" key="6">
    <source>
        <dbReference type="ARBA" id="ARBA00023136"/>
    </source>
</evidence>
<dbReference type="EMBL" id="JAGSOV010000010">
    <property type="protein sequence ID" value="MCO1654287.1"/>
    <property type="molecule type" value="Genomic_DNA"/>
</dbReference>
<feature type="transmembrane region" description="Helical" evidence="9">
    <location>
        <begin position="34"/>
        <end position="55"/>
    </location>
</feature>
<evidence type="ECO:0000259" key="10">
    <source>
        <dbReference type="PROSITE" id="PS50850"/>
    </source>
</evidence>
<dbReference type="Gene3D" id="1.20.1250.20">
    <property type="entry name" value="MFS general substrate transporter like domains"/>
    <property type="match status" value="1"/>
</dbReference>
<sequence length="401" mass="39546">MVIRYLLADALSLFGNAVAGVALPWLVLVRTGDAAAAGLIAAAAALPMLLAAVVGGGVVDRFGRRRISVGADLASAAAIAALPLVDAWTGLTLGWFIVLGVAGSLFDVPGMTAREALAPDVAAAAGVPLERLAGLREGIGGVVLIVGPAVAGGLLALLDPVTVLWATVACSALAAAVTATLPAGVGAATGRSGFLEMGPAWSVLRGDRLLLTITLVSVGAVAVIAPLQGLLLPVHLVALDSPGVLGLVITAIAVGGIGGASAYAAVGAKVSRRATFVLALLTTTAGMVVLALLPPTPLLLGAAVLVGLGMGPLSAITTVLLGERIPERVRGRVMGLQNAAVLAVAPVGMLGAGLLVEGIGVRPTGMLVAGLWLLVVVATLLAPALRALEPAMEVVADADDR</sequence>
<keyword evidence="6 9" id="KW-0472">Membrane</keyword>
<dbReference type="InterPro" id="IPR020846">
    <property type="entry name" value="MFS_dom"/>
</dbReference>
<reference evidence="11" key="1">
    <citation type="submission" date="2021-04" db="EMBL/GenBank/DDBJ databases">
        <title>Pseudonocardia sp. nov., isolated from sandy soil of mangrove forest.</title>
        <authorList>
            <person name="Zan Z."/>
            <person name="Huang R."/>
            <person name="Liu W."/>
        </authorList>
    </citation>
    <scope>NUCLEOTIDE SEQUENCE</scope>
    <source>
        <strain evidence="11">S2-4</strain>
    </source>
</reference>
<accession>A0ABT0ZU83</accession>
<dbReference type="InterPro" id="IPR011701">
    <property type="entry name" value="MFS"/>
</dbReference>
<evidence type="ECO:0000313" key="12">
    <source>
        <dbReference type="Proteomes" id="UP001165283"/>
    </source>
</evidence>